<feature type="chain" id="PRO_5045411525" description="High-affinity zinc uptake system protein ZnuA" evidence="6">
    <location>
        <begin position="30"/>
        <end position="301"/>
    </location>
</feature>
<accession>A0ABU4S6J3</accession>
<keyword evidence="5" id="KW-0864">Zinc transport</keyword>
<evidence type="ECO:0000256" key="1">
    <source>
        <dbReference type="ARBA" id="ARBA00011028"/>
    </source>
</evidence>
<dbReference type="PROSITE" id="PS51257">
    <property type="entry name" value="PROKAR_LIPOPROTEIN"/>
    <property type="match status" value="1"/>
</dbReference>
<keyword evidence="8" id="KW-1185">Reference proteome</keyword>
<dbReference type="InterPro" id="IPR050492">
    <property type="entry name" value="Bact_metal-bind_prot9"/>
</dbReference>
<dbReference type="InterPro" id="IPR006127">
    <property type="entry name" value="ZnuA-like"/>
</dbReference>
<evidence type="ECO:0000313" key="7">
    <source>
        <dbReference type="EMBL" id="MDX6850989.1"/>
    </source>
</evidence>
<protein>
    <recommendedName>
        <fullName evidence="2">High-affinity zinc uptake system protein ZnuA</fullName>
    </recommendedName>
</protein>
<gene>
    <name evidence="7" type="ORF">SCD92_16555</name>
</gene>
<dbReference type="Proteomes" id="UP001273505">
    <property type="component" value="Unassembled WGS sequence"/>
</dbReference>
<evidence type="ECO:0000256" key="2">
    <source>
        <dbReference type="ARBA" id="ARBA00015915"/>
    </source>
</evidence>
<evidence type="ECO:0000313" key="8">
    <source>
        <dbReference type="Proteomes" id="UP001273505"/>
    </source>
</evidence>
<comment type="caution">
    <text evidence="7">The sequence shown here is derived from an EMBL/GenBank/DDBJ whole genome shotgun (WGS) entry which is preliminary data.</text>
</comment>
<evidence type="ECO:0000256" key="4">
    <source>
        <dbReference type="ARBA" id="ARBA00022729"/>
    </source>
</evidence>
<keyword evidence="4 6" id="KW-0732">Signal</keyword>
<dbReference type="InterPro" id="IPR006129">
    <property type="entry name" value="AdhesinB"/>
</dbReference>
<name>A0ABU4S6J3_9GAMM</name>
<dbReference type="RefSeq" id="WP_302724241.1">
    <property type="nucleotide sequence ID" value="NZ_JAULRU010000783.1"/>
</dbReference>
<keyword evidence="5" id="KW-0406">Ion transport</keyword>
<dbReference type="PANTHER" id="PTHR42953:SF3">
    <property type="entry name" value="HIGH-AFFINITY ZINC UPTAKE SYSTEM PROTEIN ZNUA"/>
    <property type="match status" value="1"/>
</dbReference>
<comment type="similarity">
    <text evidence="1">Belongs to the bacterial solute-binding protein 9 family.</text>
</comment>
<sequence>MVVRSNGSGLNWLTACLLSALLWCQQANSVDVITSIKPIALIAQELALESDQVNYLLPAGVSPHAYSLRVSQMRQLHAADLVLWVGPELETFLQKPLAALPEGRVMTLVQLVGLQWPEDDGAAGHHADHSHEHDPHLWLNPENTLVVVDALARHLAQLNPAAAEAYAARAQSYKSSLVALDTELRAQMSPLADTGFAVYHDGYRHWVEHYGMRQVDYVTVTPEQKPGAKHLVALQERLRSDAKCLFVEPYSDVTEATRLAKTLGLGVGELDPLASASSLASYEQLLRHISASLSACLVSQN</sequence>
<organism evidence="7 8">
    <name type="scientific">Gilvimarinus gilvus</name>
    <dbReference type="NCBI Taxonomy" id="3058038"/>
    <lineage>
        <taxon>Bacteria</taxon>
        <taxon>Pseudomonadati</taxon>
        <taxon>Pseudomonadota</taxon>
        <taxon>Gammaproteobacteria</taxon>
        <taxon>Cellvibrionales</taxon>
        <taxon>Cellvibrionaceae</taxon>
        <taxon>Gilvimarinus</taxon>
    </lineage>
</organism>
<dbReference type="Pfam" id="PF01297">
    <property type="entry name" value="ZnuA"/>
    <property type="match status" value="1"/>
</dbReference>
<dbReference type="SUPFAM" id="SSF53807">
    <property type="entry name" value="Helical backbone' metal receptor"/>
    <property type="match status" value="1"/>
</dbReference>
<evidence type="ECO:0000256" key="3">
    <source>
        <dbReference type="ARBA" id="ARBA00022448"/>
    </source>
</evidence>
<dbReference type="EMBL" id="JAXAFO010000036">
    <property type="protein sequence ID" value="MDX6850989.1"/>
    <property type="molecule type" value="Genomic_DNA"/>
</dbReference>
<dbReference type="Gene3D" id="3.40.50.1980">
    <property type="entry name" value="Nitrogenase molybdenum iron protein domain"/>
    <property type="match status" value="2"/>
</dbReference>
<evidence type="ECO:0000256" key="6">
    <source>
        <dbReference type="SAM" id="SignalP"/>
    </source>
</evidence>
<dbReference type="PRINTS" id="PR00691">
    <property type="entry name" value="ADHESINB"/>
</dbReference>
<reference evidence="7 8" key="1">
    <citation type="submission" date="2023-11" db="EMBL/GenBank/DDBJ databases">
        <title>Gilvimarinus fulvus sp. nov., isolated from the surface of Kelp.</title>
        <authorList>
            <person name="Sun Y.Y."/>
            <person name="Gong Y."/>
            <person name="Du Z.J."/>
        </authorList>
    </citation>
    <scope>NUCLEOTIDE SEQUENCE [LARGE SCALE GENOMIC DNA]</scope>
    <source>
        <strain evidence="7 8">SDUM040013</strain>
    </source>
</reference>
<keyword evidence="3" id="KW-0813">Transport</keyword>
<proteinExistence type="inferred from homology"/>
<dbReference type="PANTHER" id="PTHR42953">
    <property type="entry name" value="HIGH-AFFINITY ZINC UPTAKE SYSTEM PROTEIN ZNUA-RELATED"/>
    <property type="match status" value="1"/>
</dbReference>
<feature type="signal peptide" evidence="6">
    <location>
        <begin position="1"/>
        <end position="29"/>
    </location>
</feature>
<keyword evidence="5" id="KW-0862">Zinc</keyword>
<evidence type="ECO:0000256" key="5">
    <source>
        <dbReference type="ARBA" id="ARBA00022906"/>
    </source>
</evidence>